<dbReference type="EMBL" id="JAENIM010000042">
    <property type="protein sequence ID" value="MBK1791984.1"/>
    <property type="molecule type" value="Genomic_DNA"/>
</dbReference>
<feature type="transmembrane region" description="Helical" evidence="2">
    <location>
        <begin position="65"/>
        <end position="86"/>
    </location>
</feature>
<keyword evidence="2" id="KW-1133">Transmembrane helix</keyword>
<organism evidence="3 4">
    <name type="scientific">Persicirhabdus sediminis</name>
    <dbReference type="NCBI Taxonomy" id="454144"/>
    <lineage>
        <taxon>Bacteria</taxon>
        <taxon>Pseudomonadati</taxon>
        <taxon>Verrucomicrobiota</taxon>
        <taxon>Verrucomicrobiia</taxon>
        <taxon>Verrucomicrobiales</taxon>
        <taxon>Verrucomicrobiaceae</taxon>
        <taxon>Persicirhabdus</taxon>
    </lineage>
</organism>
<dbReference type="InterPro" id="IPR007712">
    <property type="entry name" value="RelE/ParE_toxin"/>
</dbReference>
<dbReference type="Pfam" id="PF05016">
    <property type="entry name" value="ParE_toxin"/>
    <property type="match status" value="1"/>
</dbReference>
<evidence type="ECO:0000313" key="3">
    <source>
        <dbReference type="EMBL" id="MBK1791984.1"/>
    </source>
</evidence>
<dbReference type="InterPro" id="IPR035093">
    <property type="entry name" value="RelE/ParE_toxin_dom_sf"/>
</dbReference>
<keyword evidence="2" id="KW-0472">Membrane</keyword>
<reference evidence="3" key="1">
    <citation type="submission" date="2021-01" db="EMBL/GenBank/DDBJ databases">
        <title>Modified the classification status of verrucomicrobia.</title>
        <authorList>
            <person name="Feng X."/>
        </authorList>
    </citation>
    <scope>NUCLEOTIDE SEQUENCE</scope>
    <source>
        <strain evidence="3">_KCTC 22039</strain>
    </source>
</reference>
<dbReference type="AlphaFoldDB" id="A0A8J7SKD5"/>
<dbReference type="RefSeq" id="WP_200311997.1">
    <property type="nucleotide sequence ID" value="NZ_JAENIM010000042.1"/>
</dbReference>
<dbReference type="Proteomes" id="UP000624703">
    <property type="component" value="Unassembled WGS sequence"/>
</dbReference>
<evidence type="ECO:0000313" key="4">
    <source>
        <dbReference type="Proteomes" id="UP000624703"/>
    </source>
</evidence>
<protein>
    <submittedName>
        <fullName evidence="3">Type II toxin-antitoxin system RelE/ParE family toxin</fullName>
    </submittedName>
</protein>
<accession>A0A8J7SKD5</accession>
<evidence type="ECO:0000256" key="1">
    <source>
        <dbReference type="ARBA" id="ARBA00022649"/>
    </source>
</evidence>
<sequence>MISVELTSEAKGDLFDAVDYYEDQERGLGRRLRDEVATILNTVASAPYLWRERAAGYRRVNCPVFPYYIAYVIRDGILVVVAIAASSRRPGYWHGRLGEKK</sequence>
<name>A0A8J7SKD5_9BACT</name>
<keyword evidence="1" id="KW-1277">Toxin-antitoxin system</keyword>
<evidence type="ECO:0000256" key="2">
    <source>
        <dbReference type="SAM" id="Phobius"/>
    </source>
</evidence>
<keyword evidence="4" id="KW-1185">Reference proteome</keyword>
<proteinExistence type="predicted"/>
<comment type="caution">
    <text evidence="3">The sequence shown here is derived from an EMBL/GenBank/DDBJ whole genome shotgun (WGS) entry which is preliminary data.</text>
</comment>
<keyword evidence="2" id="KW-0812">Transmembrane</keyword>
<gene>
    <name evidence="3" type="ORF">JIN82_12555</name>
</gene>
<dbReference type="Gene3D" id="3.30.2310.20">
    <property type="entry name" value="RelE-like"/>
    <property type="match status" value="1"/>
</dbReference>